<dbReference type="Pfam" id="PF13274">
    <property type="entry name" value="SocA_Panacea"/>
    <property type="match status" value="1"/>
</dbReference>
<dbReference type="Gene3D" id="1.10.260.40">
    <property type="entry name" value="lambda repressor-like DNA-binding domains"/>
    <property type="match status" value="1"/>
</dbReference>
<dbReference type="GO" id="GO:0003677">
    <property type="term" value="F:DNA binding"/>
    <property type="evidence" value="ECO:0007669"/>
    <property type="project" value="InterPro"/>
</dbReference>
<evidence type="ECO:0000259" key="1">
    <source>
        <dbReference type="Pfam" id="PF13274"/>
    </source>
</evidence>
<proteinExistence type="predicted"/>
<comment type="caution">
    <text evidence="2">The sequence shown here is derived from an EMBL/GenBank/DDBJ whole genome shotgun (WGS) entry which is preliminary data.</text>
</comment>
<dbReference type="RefSeq" id="WP_205106705.1">
    <property type="nucleotide sequence ID" value="NZ_JACJJL010000001.1"/>
</dbReference>
<dbReference type="Proteomes" id="UP000764045">
    <property type="component" value="Unassembled WGS sequence"/>
</dbReference>
<dbReference type="EMBL" id="JACJJL010000001">
    <property type="protein sequence ID" value="MBM6660181.1"/>
    <property type="molecule type" value="Genomic_DNA"/>
</dbReference>
<reference evidence="2 3" key="1">
    <citation type="journal article" date="2021" name="Sci. Rep.">
        <title>The distribution of antibiotic resistance genes in chicken gut microbiota commensals.</title>
        <authorList>
            <person name="Juricova H."/>
            <person name="Matiasovicova J."/>
            <person name="Kubasova T."/>
            <person name="Cejkova D."/>
            <person name="Rychlik I."/>
        </authorList>
    </citation>
    <scope>NUCLEOTIDE SEQUENCE [LARGE SCALE GENOMIC DNA]</scope>
    <source>
        <strain evidence="2 3">An819</strain>
    </source>
</reference>
<dbReference type="AlphaFoldDB" id="A0A938WFA3"/>
<protein>
    <submittedName>
        <fullName evidence="2">DUF4065 domain-containing protein</fullName>
    </submittedName>
</protein>
<evidence type="ECO:0000313" key="3">
    <source>
        <dbReference type="Proteomes" id="UP000764045"/>
    </source>
</evidence>
<accession>A0A938WFA3</accession>
<dbReference type="InterPro" id="IPR010982">
    <property type="entry name" value="Lambda_DNA-bd_dom_sf"/>
</dbReference>
<name>A0A938WFA3_9BACT</name>
<evidence type="ECO:0000313" key="2">
    <source>
        <dbReference type="EMBL" id="MBM6660181.1"/>
    </source>
</evidence>
<organism evidence="2 3">
    <name type="scientific">Marseilla massiliensis</name>
    <dbReference type="NCBI Taxonomy" id="1841864"/>
    <lineage>
        <taxon>Bacteria</taxon>
        <taxon>Pseudomonadati</taxon>
        <taxon>Bacteroidota</taxon>
        <taxon>Bacteroidia</taxon>
        <taxon>Bacteroidales</taxon>
        <taxon>Prevotellaceae</taxon>
        <taxon>Marseilla</taxon>
    </lineage>
</organism>
<feature type="domain" description="Antitoxin SocA-like Panacea" evidence="1">
    <location>
        <begin position="205"/>
        <end position="310"/>
    </location>
</feature>
<keyword evidence="3" id="KW-1185">Reference proteome</keyword>
<sequence>MKIKSPFTGGDVELVAELRKATFRKEEFEYTHLCYKCVDTNEMFTTTEMDTVNTAQVFNQYRLRYGIPFADELKPLRQKYGLSASKMSLILGFGENQYRLYENGEIPNVANGRVLRSIQSPYSFETFVDAARNVLSEKDYESIRQKISELKKTQYTQEYFVKKSIFGDAVRNKFNGYAKQSVSRLKNVILFFINKFNGVYTTQMNKLLFYTDFASYRNFGEGMTGLAYKAIQFGPVPDRWDKVYSLIDDIHPEIIDFGNGNAGTKLMSEIQYDESCFSEEQLDLLNNVYMTFRNDNATSLSNMSHKEQAWIENQTTHSYIDFSYAFMLQAI</sequence>
<gene>
    <name evidence="2" type="ORF">H6B30_00175</name>
</gene>
<dbReference type="InterPro" id="IPR025272">
    <property type="entry name" value="SocA_Panacea"/>
</dbReference>